<evidence type="ECO:0000256" key="11">
    <source>
        <dbReference type="ARBA" id="ARBA00023163"/>
    </source>
</evidence>
<organism evidence="14 15">
    <name type="scientific">Flemingia macrophylla</name>
    <dbReference type="NCBI Taxonomy" id="520843"/>
    <lineage>
        <taxon>Eukaryota</taxon>
        <taxon>Viridiplantae</taxon>
        <taxon>Streptophyta</taxon>
        <taxon>Embryophyta</taxon>
        <taxon>Tracheophyta</taxon>
        <taxon>Spermatophyta</taxon>
        <taxon>Magnoliopsida</taxon>
        <taxon>eudicotyledons</taxon>
        <taxon>Gunneridae</taxon>
        <taxon>Pentapetalae</taxon>
        <taxon>rosids</taxon>
        <taxon>fabids</taxon>
        <taxon>Fabales</taxon>
        <taxon>Fabaceae</taxon>
        <taxon>Papilionoideae</taxon>
        <taxon>50 kb inversion clade</taxon>
        <taxon>NPAAA clade</taxon>
        <taxon>indigoferoid/millettioid clade</taxon>
        <taxon>Phaseoleae</taxon>
        <taxon>Flemingia</taxon>
    </lineage>
</organism>
<comment type="similarity">
    <text evidence="2 13">Belongs to the methyltransferase superfamily. RRP8 family.</text>
</comment>
<gene>
    <name evidence="14" type="ORF">Fmac_029143</name>
</gene>
<dbReference type="AlphaFoldDB" id="A0ABD1L9I1"/>
<dbReference type="EMBL" id="JBGMDY010000010">
    <property type="protein sequence ID" value="KAL2320174.1"/>
    <property type="molecule type" value="Genomic_DNA"/>
</dbReference>
<dbReference type="Proteomes" id="UP001603857">
    <property type="component" value="Unassembled WGS sequence"/>
</dbReference>
<dbReference type="EC" id="2.1.1.-" evidence="13"/>
<keyword evidence="4" id="KW-0678">Repressor</keyword>
<dbReference type="FunFam" id="3.40.50.150:FF:000068">
    <property type="entry name" value="Ribosomal RNA-processing protein 8"/>
    <property type="match status" value="1"/>
</dbReference>
<dbReference type="GO" id="GO:0005730">
    <property type="term" value="C:nucleolus"/>
    <property type="evidence" value="ECO:0007669"/>
    <property type="project" value="UniProtKB-SubCell"/>
</dbReference>
<dbReference type="Pfam" id="PF05148">
    <property type="entry name" value="Methyltransf_8"/>
    <property type="match status" value="1"/>
</dbReference>
<dbReference type="Gene3D" id="1.10.10.2150">
    <property type="entry name" value="Ribosomal RNA-processing protein 8, N-terminal domain"/>
    <property type="match status" value="1"/>
</dbReference>
<keyword evidence="7 13" id="KW-0808">Transferase</keyword>
<reference evidence="14 15" key="1">
    <citation type="submission" date="2024-08" db="EMBL/GenBank/DDBJ databases">
        <title>Insights into the chromosomal genome structure of Flemingia macrophylla.</title>
        <authorList>
            <person name="Ding Y."/>
            <person name="Zhao Y."/>
            <person name="Bi W."/>
            <person name="Wu M."/>
            <person name="Zhao G."/>
            <person name="Gong Y."/>
            <person name="Li W."/>
            <person name="Zhang P."/>
        </authorList>
    </citation>
    <scope>NUCLEOTIDE SEQUENCE [LARGE SCALE GENOMIC DNA]</scope>
    <source>
        <strain evidence="14">DYQJB</strain>
        <tissue evidence="14">Leaf</tissue>
    </source>
</reference>
<evidence type="ECO:0000256" key="9">
    <source>
        <dbReference type="ARBA" id="ARBA00022853"/>
    </source>
</evidence>
<dbReference type="GO" id="GO:0032259">
    <property type="term" value="P:methylation"/>
    <property type="evidence" value="ECO:0007669"/>
    <property type="project" value="UniProtKB-KW"/>
</dbReference>
<evidence type="ECO:0000256" key="4">
    <source>
        <dbReference type="ARBA" id="ARBA00022491"/>
    </source>
</evidence>
<dbReference type="SUPFAM" id="SSF53335">
    <property type="entry name" value="S-adenosyl-L-methionine-dependent methyltransferases"/>
    <property type="match status" value="1"/>
</dbReference>
<keyword evidence="12 13" id="KW-0539">Nucleus</keyword>
<evidence type="ECO:0000256" key="5">
    <source>
        <dbReference type="ARBA" id="ARBA00022552"/>
    </source>
</evidence>
<keyword evidence="9" id="KW-0156">Chromatin regulator</keyword>
<evidence type="ECO:0000256" key="10">
    <source>
        <dbReference type="ARBA" id="ARBA00023015"/>
    </source>
</evidence>
<evidence type="ECO:0000313" key="15">
    <source>
        <dbReference type="Proteomes" id="UP001603857"/>
    </source>
</evidence>
<dbReference type="GO" id="GO:0006325">
    <property type="term" value="P:chromatin organization"/>
    <property type="evidence" value="ECO:0007669"/>
    <property type="project" value="UniProtKB-KW"/>
</dbReference>
<dbReference type="InterPro" id="IPR007823">
    <property type="entry name" value="RRP8"/>
</dbReference>
<dbReference type="InterPro" id="IPR042036">
    <property type="entry name" value="RRP8_N"/>
</dbReference>
<dbReference type="Gene3D" id="3.40.50.150">
    <property type="entry name" value="Vaccinia Virus protein VP39"/>
    <property type="match status" value="1"/>
</dbReference>
<evidence type="ECO:0000256" key="3">
    <source>
        <dbReference type="ARBA" id="ARBA00020203"/>
    </source>
</evidence>
<dbReference type="GO" id="GO:0006364">
    <property type="term" value="P:rRNA processing"/>
    <property type="evidence" value="ECO:0007669"/>
    <property type="project" value="UniProtKB-UniRule"/>
</dbReference>
<dbReference type="InterPro" id="IPR029063">
    <property type="entry name" value="SAM-dependent_MTases_sf"/>
</dbReference>
<keyword evidence="6 13" id="KW-0489">Methyltransferase</keyword>
<keyword evidence="8 13" id="KW-0949">S-adenosyl-L-methionine</keyword>
<evidence type="ECO:0000256" key="1">
    <source>
        <dbReference type="ARBA" id="ARBA00004604"/>
    </source>
</evidence>
<dbReference type="CDD" id="cd02440">
    <property type="entry name" value="AdoMet_MTases"/>
    <property type="match status" value="1"/>
</dbReference>
<accession>A0ABD1L9I1</accession>
<sequence length="321" mass="36798">MRIHENYICHHQKGEIVKSDEFTRRTKEKTKELEFETQVLRRTLTKVNASIQVQTKRMHITGRNQISSDEVILGRSLLTDEAILGRSQTSDELKSSDKMYKMRVRLSGGHFRMINEKLYTCTGEEALDYFQGEPSLFNLYHAGYKTQMSSWPEQPVNVIIKWLKKQSPSFVVADFGCGEALIAKSVKNKVFSLDLVSNDPNVIACDMAKSPLVSSSIDVAVFCLSLMGTNYESYLEESYRVLKPGGYLLIAEVKSRFDPNTGGADPEKFSNAISDLGFKSVKQDFSNKMFILFYFTKKEKQISKKKEIEWPMLKPCLYKRR</sequence>
<evidence type="ECO:0000256" key="6">
    <source>
        <dbReference type="ARBA" id="ARBA00022603"/>
    </source>
</evidence>
<comment type="function">
    <text evidence="13">Probable methyltransferase required to silence rDNA.</text>
</comment>
<dbReference type="PANTHER" id="PTHR12787">
    <property type="entry name" value="RIBOSOMAL RNA-PROCESSING PROTEIN 8"/>
    <property type="match status" value="1"/>
</dbReference>
<dbReference type="PANTHER" id="PTHR12787:SF0">
    <property type="entry name" value="RIBOSOMAL RNA-PROCESSING PROTEIN 8"/>
    <property type="match status" value="1"/>
</dbReference>
<evidence type="ECO:0000313" key="14">
    <source>
        <dbReference type="EMBL" id="KAL2320174.1"/>
    </source>
</evidence>
<evidence type="ECO:0000256" key="2">
    <source>
        <dbReference type="ARBA" id="ARBA00006301"/>
    </source>
</evidence>
<evidence type="ECO:0000256" key="7">
    <source>
        <dbReference type="ARBA" id="ARBA00022679"/>
    </source>
</evidence>
<keyword evidence="11" id="KW-0804">Transcription</keyword>
<evidence type="ECO:0000256" key="13">
    <source>
        <dbReference type="RuleBase" id="RU365074"/>
    </source>
</evidence>
<protein>
    <recommendedName>
        <fullName evidence="3 13">Ribosomal RNA-processing protein 8</fullName>
        <ecNumber evidence="13">2.1.1.-</ecNumber>
    </recommendedName>
</protein>
<evidence type="ECO:0000256" key="8">
    <source>
        <dbReference type="ARBA" id="ARBA00022691"/>
    </source>
</evidence>
<comment type="subcellular location">
    <subcellularLocation>
        <location evidence="1 13">Nucleus</location>
        <location evidence="1 13">Nucleolus</location>
    </subcellularLocation>
</comment>
<evidence type="ECO:0000256" key="12">
    <source>
        <dbReference type="ARBA" id="ARBA00023242"/>
    </source>
</evidence>
<name>A0ABD1L9I1_9FABA</name>
<proteinExistence type="inferred from homology"/>
<comment type="caution">
    <text evidence="14">The sequence shown here is derived from an EMBL/GenBank/DDBJ whole genome shotgun (WGS) entry which is preliminary data.</text>
</comment>
<keyword evidence="10" id="KW-0805">Transcription regulation</keyword>
<dbReference type="GO" id="GO:0008168">
    <property type="term" value="F:methyltransferase activity"/>
    <property type="evidence" value="ECO:0007669"/>
    <property type="project" value="UniProtKB-KW"/>
</dbReference>
<keyword evidence="15" id="KW-1185">Reference proteome</keyword>
<keyword evidence="5 13" id="KW-0698">rRNA processing</keyword>
<dbReference type="FunFam" id="1.10.10.2150:FF:000001">
    <property type="entry name" value="Ribosomal RNA-processing protein 8"/>
    <property type="match status" value="1"/>
</dbReference>